<dbReference type="GO" id="GO:0003746">
    <property type="term" value="F:translation elongation factor activity"/>
    <property type="evidence" value="ECO:0007669"/>
    <property type="project" value="UniProtKB-KW"/>
</dbReference>
<dbReference type="EMBL" id="JAGFMF010012071">
    <property type="protein sequence ID" value="KAG8507999.1"/>
    <property type="molecule type" value="Genomic_DNA"/>
</dbReference>
<feature type="region of interest" description="Disordered" evidence="1">
    <location>
        <begin position="38"/>
        <end position="128"/>
    </location>
</feature>
<reference evidence="2" key="1">
    <citation type="journal article" date="2021" name="Evol. Appl.">
        <title>The genome of the Pyrenean desman and the effects of bottlenecks and inbreeding on the genomic landscape of an endangered species.</title>
        <authorList>
            <person name="Escoda L."/>
            <person name="Castresana J."/>
        </authorList>
    </citation>
    <scope>NUCLEOTIDE SEQUENCE</scope>
    <source>
        <strain evidence="2">IBE-C5619</strain>
    </source>
</reference>
<feature type="compositionally biased region" description="Acidic residues" evidence="1">
    <location>
        <begin position="105"/>
        <end position="126"/>
    </location>
</feature>
<gene>
    <name evidence="2" type="ORF">J0S82_017171</name>
</gene>
<dbReference type="AlphaFoldDB" id="A0A8J6DGV2"/>
<protein>
    <submittedName>
        <fullName evidence="2">Transcription elongation factor A protein-like 9</fullName>
    </submittedName>
</protein>
<name>A0A8J6DGV2_GALPY</name>
<keyword evidence="3" id="KW-1185">Reference proteome</keyword>
<dbReference type="Proteomes" id="UP000700334">
    <property type="component" value="Unassembled WGS sequence"/>
</dbReference>
<evidence type="ECO:0000313" key="2">
    <source>
        <dbReference type="EMBL" id="KAG8507999.1"/>
    </source>
</evidence>
<feature type="compositionally biased region" description="Basic and acidic residues" evidence="1">
    <location>
        <begin position="82"/>
        <end position="104"/>
    </location>
</feature>
<accession>A0A8J6DGV2</accession>
<evidence type="ECO:0000313" key="3">
    <source>
        <dbReference type="Proteomes" id="UP000700334"/>
    </source>
</evidence>
<dbReference type="InterPro" id="IPR021156">
    <property type="entry name" value="TF_A-like/BEX"/>
</dbReference>
<organism evidence="2 3">
    <name type="scientific">Galemys pyrenaicus</name>
    <name type="common">Iberian desman</name>
    <name type="synonym">Pyrenean desman</name>
    <dbReference type="NCBI Taxonomy" id="202257"/>
    <lineage>
        <taxon>Eukaryota</taxon>
        <taxon>Metazoa</taxon>
        <taxon>Chordata</taxon>
        <taxon>Craniata</taxon>
        <taxon>Vertebrata</taxon>
        <taxon>Euteleostomi</taxon>
        <taxon>Mammalia</taxon>
        <taxon>Eutheria</taxon>
        <taxon>Laurasiatheria</taxon>
        <taxon>Eulipotyphla</taxon>
        <taxon>Talpidae</taxon>
        <taxon>Galemys</taxon>
    </lineage>
</organism>
<dbReference type="OrthoDB" id="9836048at2759"/>
<comment type="caution">
    <text evidence="2">The sequence shown here is derived from an EMBL/GenBank/DDBJ whole genome shotgun (WGS) entry which is preliminary data.</text>
</comment>
<keyword evidence="2" id="KW-0648">Protein biosynthesis</keyword>
<evidence type="ECO:0000256" key="1">
    <source>
        <dbReference type="SAM" id="MobiDB-lite"/>
    </source>
</evidence>
<keyword evidence="2" id="KW-0251">Elongation factor</keyword>
<proteinExistence type="predicted"/>
<feature type="compositionally biased region" description="Basic residues" evidence="1">
    <location>
        <begin position="56"/>
        <end position="65"/>
    </location>
</feature>
<dbReference type="Pfam" id="PF04538">
    <property type="entry name" value="BEX"/>
    <property type="match status" value="1"/>
</dbReference>
<sequence>MGNLGKLAQWKGREVGSIEGGKVSIMGKKVCRSAVLSSNARLQKARKLTGPVQKLLHSRRNKQGGKGKDRKGDSRHKMKPCQKIEGKPENESEPKLEEEPKPEETPEEEKEPEEEEKELEEDENAEETFREKLIQSLQEFKEDIHNGHLNNEDMFREVNEIDEIRRVRNKLIVMRWKVNRNHPYPYLM</sequence>